<dbReference type="Proteomes" id="UP000805193">
    <property type="component" value="Unassembled WGS sequence"/>
</dbReference>
<evidence type="ECO:0000313" key="1">
    <source>
        <dbReference type="EMBL" id="KAG0412520.1"/>
    </source>
</evidence>
<organism evidence="1 2">
    <name type="scientific">Ixodes persulcatus</name>
    <name type="common">Taiga tick</name>
    <dbReference type="NCBI Taxonomy" id="34615"/>
    <lineage>
        <taxon>Eukaryota</taxon>
        <taxon>Metazoa</taxon>
        <taxon>Ecdysozoa</taxon>
        <taxon>Arthropoda</taxon>
        <taxon>Chelicerata</taxon>
        <taxon>Arachnida</taxon>
        <taxon>Acari</taxon>
        <taxon>Parasitiformes</taxon>
        <taxon>Ixodida</taxon>
        <taxon>Ixodoidea</taxon>
        <taxon>Ixodidae</taxon>
        <taxon>Ixodinae</taxon>
        <taxon>Ixodes</taxon>
    </lineage>
</organism>
<sequence>MQPSKIFRTHERRRVRENTLREVRGERGVANSQEEIAAMFEEAYGKLFREEELGEDAFVSVLRGSPTKCCDTL</sequence>
<gene>
    <name evidence="1" type="ORF">HPB47_010318</name>
</gene>
<evidence type="ECO:0000313" key="2">
    <source>
        <dbReference type="Proteomes" id="UP000805193"/>
    </source>
</evidence>
<protein>
    <submittedName>
        <fullName evidence="1">Uncharacterized protein</fullName>
    </submittedName>
</protein>
<accession>A0AC60NZQ1</accession>
<comment type="caution">
    <text evidence="1">The sequence shown here is derived from an EMBL/GenBank/DDBJ whole genome shotgun (WGS) entry which is preliminary data.</text>
</comment>
<keyword evidence="2" id="KW-1185">Reference proteome</keyword>
<name>A0AC60NZQ1_IXOPE</name>
<dbReference type="EMBL" id="JABSTQ010011339">
    <property type="protein sequence ID" value="KAG0412520.1"/>
    <property type="molecule type" value="Genomic_DNA"/>
</dbReference>
<reference evidence="1 2" key="1">
    <citation type="journal article" date="2020" name="Cell">
        <title>Large-Scale Comparative Analyses of Tick Genomes Elucidate Their Genetic Diversity and Vector Capacities.</title>
        <authorList>
            <consortium name="Tick Genome and Microbiome Consortium (TIGMIC)"/>
            <person name="Jia N."/>
            <person name="Wang J."/>
            <person name="Shi W."/>
            <person name="Du L."/>
            <person name="Sun Y."/>
            <person name="Zhan W."/>
            <person name="Jiang J.F."/>
            <person name="Wang Q."/>
            <person name="Zhang B."/>
            <person name="Ji P."/>
            <person name="Bell-Sakyi L."/>
            <person name="Cui X.M."/>
            <person name="Yuan T.T."/>
            <person name="Jiang B.G."/>
            <person name="Yang W.F."/>
            <person name="Lam T.T."/>
            <person name="Chang Q.C."/>
            <person name="Ding S.J."/>
            <person name="Wang X.J."/>
            <person name="Zhu J.G."/>
            <person name="Ruan X.D."/>
            <person name="Zhao L."/>
            <person name="Wei J.T."/>
            <person name="Ye R.Z."/>
            <person name="Que T.C."/>
            <person name="Du C.H."/>
            <person name="Zhou Y.H."/>
            <person name="Cheng J.X."/>
            <person name="Dai P.F."/>
            <person name="Guo W.B."/>
            <person name="Han X.H."/>
            <person name="Huang E.J."/>
            <person name="Li L.F."/>
            <person name="Wei W."/>
            <person name="Gao Y.C."/>
            <person name="Liu J.Z."/>
            <person name="Shao H.Z."/>
            <person name="Wang X."/>
            <person name="Wang C.C."/>
            <person name="Yang T.C."/>
            <person name="Huo Q.B."/>
            <person name="Li W."/>
            <person name="Chen H.Y."/>
            <person name="Chen S.E."/>
            <person name="Zhou L.G."/>
            <person name="Ni X.B."/>
            <person name="Tian J.H."/>
            <person name="Sheng Y."/>
            <person name="Liu T."/>
            <person name="Pan Y.S."/>
            <person name="Xia L.Y."/>
            <person name="Li J."/>
            <person name="Zhao F."/>
            <person name="Cao W.C."/>
        </authorList>
    </citation>
    <scope>NUCLEOTIDE SEQUENCE [LARGE SCALE GENOMIC DNA]</scope>
    <source>
        <strain evidence="1">Iper-2018</strain>
    </source>
</reference>
<proteinExistence type="predicted"/>